<keyword evidence="3" id="KW-1185">Reference proteome</keyword>
<proteinExistence type="predicted"/>
<accession>A0A498SRK9</accession>
<gene>
    <name evidence="2" type="ORF">NAV_LOCUS9280</name>
</gene>
<dbReference type="EMBL" id="UPTC01003580">
    <property type="protein sequence ID" value="VBB34489.1"/>
    <property type="molecule type" value="Genomic_DNA"/>
</dbReference>
<evidence type="ECO:0000313" key="3">
    <source>
        <dbReference type="Proteomes" id="UP000276991"/>
    </source>
</evidence>
<reference evidence="2 3" key="1">
    <citation type="submission" date="2018-08" db="EMBL/GenBank/DDBJ databases">
        <authorList>
            <person name="Laetsch R D."/>
            <person name="Stevens L."/>
            <person name="Kumar S."/>
            <person name="Blaxter L. M."/>
        </authorList>
    </citation>
    <scope>NUCLEOTIDE SEQUENCE [LARGE SCALE GENOMIC DNA]</scope>
</reference>
<feature type="region of interest" description="Disordered" evidence="1">
    <location>
        <begin position="1"/>
        <end position="23"/>
    </location>
</feature>
<dbReference type="AlphaFoldDB" id="A0A498SRK9"/>
<name>A0A498SRK9_ACAVI</name>
<dbReference type="PANTHER" id="PTHR37976:SF1">
    <property type="entry name" value="PROTEIN CBG16926"/>
    <property type="match status" value="1"/>
</dbReference>
<evidence type="ECO:0000313" key="2">
    <source>
        <dbReference type="EMBL" id="VBB34489.1"/>
    </source>
</evidence>
<dbReference type="Proteomes" id="UP000276991">
    <property type="component" value="Unassembled WGS sequence"/>
</dbReference>
<sequence length="84" mass="9341">MIDKSYSKWNRSLEFESSDGKKSPYLNAQPGKSGCYVISGRTKVFREFRANFSVYVELRTSASRQKPAEPCINQQPNGCGGLGS</sequence>
<feature type="non-terminal residue" evidence="2">
    <location>
        <position position="84"/>
    </location>
</feature>
<dbReference type="OrthoDB" id="5812527at2759"/>
<organism evidence="2 3">
    <name type="scientific">Acanthocheilonema viteae</name>
    <name type="common">Filarial nematode worm</name>
    <name type="synonym">Dipetalonema viteae</name>
    <dbReference type="NCBI Taxonomy" id="6277"/>
    <lineage>
        <taxon>Eukaryota</taxon>
        <taxon>Metazoa</taxon>
        <taxon>Ecdysozoa</taxon>
        <taxon>Nematoda</taxon>
        <taxon>Chromadorea</taxon>
        <taxon>Rhabditida</taxon>
        <taxon>Spirurina</taxon>
        <taxon>Spiruromorpha</taxon>
        <taxon>Filarioidea</taxon>
        <taxon>Onchocercidae</taxon>
        <taxon>Acanthocheilonema</taxon>
    </lineage>
</organism>
<feature type="region of interest" description="Disordered" evidence="1">
    <location>
        <begin position="63"/>
        <end position="84"/>
    </location>
</feature>
<evidence type="ECO:0000256" key="1">
    <source>
        <dbReference type="SAM" id="MobiDB-lite"/>
    </source>
</evidence>
<feature type="compositionally biased region" description="Basic and acidic residues" evidence="1">
    <location>
        <begin position="1"/>
        <end position="22"/>
    </location>
</feature>
<protein>
    <submittedName>
        <fullName evidence="2">Uncharacterized protein</fullName>
    </submittedName>
</protein>
<dbReference type="PANTHER" id="PTHR37976">
    <property type="entry name" value="PROTEIN CBG16927"/>
    <property type="match status" value="1"/>
</dbReference>